<keyword evidence="1" id="KW-0808">Transferase</keyword>
<name>A0AAF0Z261_9MICO</name>
<dbReference type="InterPro" id="IPR016181">
    <property type="entry name" value="Acyl_CoA_acyltransferase"/>
</dbReference>
<feature type="domain" description="N-acetyltransferase" evidence="3">
    <location>
        <begin position="6"/>
        <end position="169"/>
    </location>
</feature>
<dbReference type="PANTHER" id="PTHR43877:SF2">
    <property type="entry name" value="AMINOALKYLPHOSPHONATE N-ACETYLTRANSFERASE-RELATED"/>
    <property type="match status" value="1"/>
</dbReference>
<dbReference type="EMBL" id="CP138359">
    <property type="protein sequence ID" value="WPF81492.1"/>
    <property type="molecule type" value="Genomic_DNA"/>
</dbReference>
<keyword evidence="2" id="KW-0012">Acyltransferase</keyword>
<evidence type="ECO:0000313" key="5">
    <source>
        <dbReference type="Proteomes" id="UP001304340"/>
    </source>
</evidence>
<evidence type="ECO:0000259" key="3">
    <source>
        <dbReference type="PROSITE" id="PS51186"/>
    </source>
</evidence>
<reference evidence="5" key="1">
    <citation type="submission" date="2023-11" db="EMBL/GenBank/DDBJ databases">
        <authorList>
            <person name="Helweg L.P."/>
            <person name="Kiel A."/>
            <person name="Hitz F."/>
            <person name="Ruckert-Reed C."/>
            <person name="Busche T."/>
            <person name="Kaltschmidt B."/>
            <person name="Kaltschmidt C."/>
        </authorList>
    </citation>
    <scope>NUCLEOTIDE SEQUENCE [LARGE SCALE GENOMIC DNA]</scope>
    <source>
        <strain evidence="5">4.1</strain>
    </source>
</reference>
<proteinExistence type="predicted"/>
<dbReference type="PANTHER" id="PTHR43877">
    <property type="entry name" value="AMINOALKYLPHOSPHONATE N-ACETYLTRANSFERASE-RELATED-RELATED"/>
    <property type="match status" value="1"/>
</dbReference>
<dbReference type="PROSITE" id="PS51186">
    <property type="entry name" value="GNAT"/>
    <property type="match status" value="1"/>
</dbReference>
<dbReference type="InterPro" id="IPR050832">
    <property type="entry name" value="Bact_Acetyltransf"/>
</dbReference>
<dbReference type="AlphaFoldDB" id="A0AAF0Z261"/>
<dbReference type="GO" id="GO:0016747">
    <property type="term" value="F:acyltransferase activity, transferring groups other than amino-acyl groups"/>
    <property type="evidence" value="ECO:0007669"/>
    <property type="project" value="InterPro"/>
</dbReference>
<evidence type="ECO:0000256" key="2">
    <source>
        <dbReference type="ARBA" id="ARBA00023315"/>
    </source>
</evidence>
<evidence type="ECO:0000256" key="1">
    <source>
        <dbReference type="ARBA" id="ARBA00022679"/>
    </source>
</evidence>
<accession>A0AAF0Z261</accession>
<dbReference type="Proteomes" id="UP001304340">
    <property type="component" value="Chromosome"/>
</dbReference>
<protein>
    <submittedName>
        <fullName evidence="4">GNAT family N-acetyltransferase</fullName>
    </submittedName>
</protein>
<dbReference type="Gene3D" id="3.40.630.30">
    <property type="match status" value="1"/>
</dbReference>
<dbReference type="Pfam" id="PF00583">
    <property type="entry name" value="Acetyltransf_1"/>
    <property type="match status" value="1"/>
</dbReference>
<evidence type="ECO:0000313" key="4">
    <source>
        <dbReference type="EMBL" id="WPF81492.1"/>
    </source>
</evidence>
<organism evidence="4 5">
    <name type="scientific">Sanguibacter biliveldensis</name>
    <dbReference type="NCBI Taxonomy" id="3030830"/>
    <lineage>
        <taxon>Bacteria</taxon>
        <taxon>Bacillati</taxon>
        <taxon>Actinomycetota</taxon>
        <taxon>Actinomycetes</taxon>
        <taxon>Micrococcales</taxon>
        <taxon>Sanguibacteraceae</taxon>
        <taxon>Sanguibacter</taxon>
    </lineage>
</organism>
<keyword evidence="5" id="KW-1185">Reference proteome</keyword>
<dbReference type="KEGG" id="sbil:SANBI_002789"/>
<gene>
    <name evidence="4" type="ORF">SANBI_002789</name>
</gene>
<dbReference type="InterPro" id="IPR000182">
    <property type="entry name" value="GNAT_dom"/>
</dbReference>
<dbReference type="SUPFAM" id="SSF55729">
    <property type="entry name" value="Acyl-CoA N-acyltransferases (Nat)"/>
    <property type="match status" value="1"/>
</dbReference>
<dbReference type="RefSeq" id="WP_319156044.1">
    <property type="nucleotide sequence ID" value="NZ_CP138359.1"/>
</dbReference>
<sequence length="169" mass="18821">MTAHELTIRRTTADDWREVRSLRLEMIRDTPKAYVETLETAQSHDEAEWRMRGARGSAEHGIAIAAIDASGRWVATMGGFVPDASTGPLLVGVYVAPGVRGREVGLADAMLTTIEDWARTESDRLTLHVHEENARARAFYERRGFVATGRTVPYPLAPDELEVEMSRTL</sequence>